<feature type="compositionally biased region" description="Polar residues" evidence="1">
    <location>
        <begin position="110"/>
        <end position="120"/>
    </location>
</feature>
<feature type="region of interest" description="Disordered" evidence="1">
    <location>
        <begin position="28"/>
        <end position="176"/>
    </location>
</feature>
<feature type="compositionally biased region" description="Basic and acidic residues" evidence="1">
    <location>
        <begin position="248"/>
        <end position="259"/>
    </location>
</feature>
<organism evidence="2 3">
    <name type="scientific">Roridomyces roridus</name>
    <dbReference type="NCBI Taxonomy" id="1738132"/>
    <lineage>
        <taxon>Eukaryota</taxon>
        <taxon>Fungi</taxon>
        <taxon>Dikarya</taxon>
        <taxon>Basidiomycota</taxon>
        <taxon>Agaricomycotina</taxon>
        <taxon>Agaricomycetes</taxon>
        <taxon>Agaricomycetidae</taxon>
        <taxon>Agaricales</taxon>
        <taxon>Marasmiineae</taxon>
        <taxon>Mycenaceae</taxon>
        <taxon>Roridomyces</taxon>
    </lineage>
</organism>
<reference evidence="2" key="1">
    <citation type="submission" date="2023-03" db="EMBL/GenBank/DDBJ databases">
        <title>Massive genome expansion in bonnet fungi (Mycena s.s.) driven by repeated elements and novel gene families across ecological guilds.</title>
        <authorList>
            <consortium name="Lawrence Berkeley National Laboratory"/>
            <person name="Harder C.B."/>
            <person name="Miyauchi S."/>
            <person name="Viragh M."/>
            <person name="Kuo A."/>
            <person name="Thoen E."/>
            <person name="Andreopoulos B."/>
            <person name="Lu D."/>
            <person name="Skrede I."/>
            <person name="Drula E."/>
            <person name="Henrissat B."/>
            <person name="Morin E."/>
            <person name="Kohler A."/>
            <person name="Barry K."/>
            <person name="LaButti K."/>
            <person name="Morin E."/>
            <person name="Salamov A."/>
            <person name="Lipzen A."/>
            <person name="Mereny Z."/>
            <person name="Hegedus B."/>
            <person name="Baldrian P."/>
            <person name="Stursova M."/>
            <person name="Weitz H."/>
            <person name="Taylor A."/>
            <person name="Grigoriev I.V."/>
            <person name="Nagy L.G."/>
            <person name="Martin F."/>
            <person name="Kauserud H."/>
        </authorList>
    </citation>
    <scope>NUCLEOTIDE SEQUENCE</scope>
    <source>
        <strain evidence="2">9284</strain>
    </source>
</reference>
<feature type="compositionally biased region" description="Polar residues" evidence="1">
    <location>
        <begin position="309"/>
        <end position="321"/>
    </location>
</feature>
<dbReference type="Proteomes" id="UP001221142">
    <property type="component" value="Unassembled WGS sequence"/>
</dbReference>
<protein>
    <submittedName>
        <fullName evidence="2">Uncharacterized protein</fullName>
    </submittedName>
</protein>
<keyword evidence="3" id="KW-1185">Reference proteome</keyword>
<comment type="caution">
    <text evidence="2">The sequence shown here is derived from an EMBL/GenBank/DDBJ whole genome shotgun (WGS) entry which is preliminary data.</text>
</comment>
<sequence>MPKKADPVVSPTLREQAEQDLLLCSFPLRSSSPQRGEEDCARDSYPQAGDTVNPALLQIPPTTIPEAGGYEPYWHIADYAPPSQSSSPSKKRKWQLDDDDDYEPADNDSFSRNYPPASSTSRKKPKITGSSQAPTISRRDKPRRRKRSRTYERITTQAASSSRQIPDDTDTITLHRPPIMDQLGYLPLPGQRRDDAVLVLPETTVRRKAPSSRSMMSGEDVGSSVETFQENDGDQHTLDPIDTSTILRTEDLPGRRESGSELEFFFQEAAESSSPPKLEEQESESEVTLVEPPPSSRKKGKARVRERNPSSYASSSWQVPVQSLGGRRAAQQARTTITEQFGQAADVESFIGGAGPSSSKKRKRRDDDDEYDPSDTSPQESMGGFKFDSNTPFHTHDRQAGQALRSADEKIHPTPQGNNQRDVKRLRRQVLKMKLMSWNQRANTKSLGRQRLGKANGVPLAVASECLPAQVIVCGTKGLCMAMDQDIYVINVTTISVGQMRGSATGMTTPLLVEIREPEDLTK</sequence>
<name>A0AAD7FFL2_9AGAR</name>
<accession>A0AAD7FFL2</accession>
<feature type="compositionally biased region" description="Acidic residues" evidence="1">
    <location>
        <begin position="97"/>
        <end position="106"/>
    </location>
</feature>
<evidence type="ECO:0000313" key="2">
    <source>
        <dbReference type="EMBL" id="KAJ7621178.1"/>
    </source>
</evidence>
<proteinExistence type="predicted"/>
<feature type="region of interest" description="Disordered" evidence="1">
    <location>
        <begin position="206"/>
        <end position="334"/>
    </location>
</feature>
<feature type="region of interest" description="Disordered" evidence="1">
    <location>
        <begin position="347"/>
        <end position="424"/>
    </location>
</feature>
<evidence type="ECO:0000256" key="1">
    <source>
        <dbReference type="SAM" id="MobiDB-lite"/>
    </source>
</evidence>
<dbReference type="AlphaFoldDB" id="A0AAD7FFL2"/>
<gene>
    <name evidence="2" type="ORF">FB45DRAFT_1006550</name>
</gene>
<dbReference type="EMBL" id="JARKIF010000016">
    <property type="protein sequence ID" value="KAJ7621178.1"/>
    <property type="molecule type" value="Genomic_DNA"/>
</dbReference>
<evidence type="ECO:0000313" key="3">
    <source>
        <dbReference type="Proteomes" id="UP001221142"/>
    </source>
</evidence>
<feature type="compositionally biased region" description="Polar residues" evidence="1">
    <location>
        <begin position="155"/>
        <end position="164"/>
    </location>
</feature>